<sequence length="355" mass="35605">MSALPRDAGHPVPPGPDGPHEPPPEVERRRELHFWARAGALAALGVAIVALLGAALLSVSHAPKPHHVPVGHVGGADSRAALAGTAGDAVKVVSYGSRDAALTGIRRMDVYGAVVVGPGGIELLKSTAASPQVAAALTTLVSTAAGRATPKITDVSALPAGDSGGGSVAVLLQVVVLGGTIGAMGLGRLVPRYRSNWARGELPLLFLILYGLCVGAAIAGLAQAFGVGVHLNFGRLALCLALINLAVTASISALVSLVGSAGAAVGGVLYFLLGTPISGATTAGPMMPAFWHHFGQALPPGAGATLLRRVLYFPDAPLGRLLLILGLYAGLGALILGIVNLVAGARHRNSLADLP</sequence>
<reference evidence="3 4" key="1">
    <citation type="submission" date="2019-06" db="EMBL/GenBank/DDBJ databases">
        <title>Sequencing the genomes of 1000 actinobacteria strains.</title>
        <authorList>
            <person name="Klenk H.-P."/>
        </authorList>
    </citation>
    <scope>NUCLEOTIDE SEQUENCE [LARGE SCALE GENOMIC DNA]</scope>
    <source>
        <strain evidence="3 4">DSM 43866</strain>
    </source>
</reference>
<dbReference type="Proteomes" id="UP000320239">
    <property type="component" value="Unassembled WGS sequence"/>
</dbReference>
<dbReference type="EMBL" id="VIWY01000008">
    <property type="protein sequence ID" value="TWG09355.1"/>
    <property type="molecule type" value="Genomic_DNA"/>
</dbReference>
<feature type="region of interest" description="Disordered" evidence="1">
    <location>
        <begin position="1"/>
        <end position="27"/>
    </location>
</feature>
<dbReference type="OrthoDB" id="3288304at2"/>
<feature type="transmembrane region" description="Helical" evidence="2">
    <location>
        <begin position="202"/>
        <end position="227"/>
    </location>
</feature>
<comment type="caution">
    <text evidence="3">The sequence shown here is derived from an EMBL/GenBank/DDBJ whole genome shotgun (WGS) entry which is preliminary data.</text>
</comment>
<feature type="transmembrane region" description="Helical" evidence="2">
    <location>
        <begin position="321"/>
        <end position="343"/>
    </location>
</feature>
<feature type="transmembrane region" description="Helical" evidence="2">
    <location>
        <begin position="38"/>
        <end position="59"/>
    </location>
</feature>
<evidence type="ECO:0000313" key="4">
    <source>
        <dbReference type="Proteomes" id="UP000320239"/>
    </source>
</evidence>
<name>A0A561VCL2_ACTTI</name>
<evidence type="ECO:0000256" key="2">
    <source>
        <dbReference type="SAM" id="Phobius"/>
    </source>
</evidence>
<keyword evidence="2" id="KW-0472">Membrane</keyword>
<feature type="compositionally biased region" description="Basic and acidic residues" evidence="1">
    <location>
        <begin position="18"/>
        <end position="27"/>
    </location>
</feature>
<organism evidence="3 4">
    <name type="scientific">Actinoplanes teichomyceticus</name>
    <dbReference type="NCBI Taxonomy" id="1867"/>
    <lineage>
        <taxon>Bacteria</taxon>
        <taxon>Bacillati</taxon>
        <taxon>Actinomycetota</taxon>
        <taxon>Actinomycetes</taxon>
        <taxon>Micromonosporales</taxon>
        <taxon>Micromonosporaceae</taxon>
        <taxon>Actinoplanes</taxon>
    </lineage>
</organism>
<feature type="transmembrane region" description="Helical" evidence="2">
    <location>
        <begin position="233"/>
        <end position="257"/>
    </location>
</feature>
<feature type="transmembrane region" description="Helical" evidence="2">
    <location>
        <begin position="168"/>
        <end position="190"/>
    </location>
</feature>
<evidence type="ECO:0000256" key="1">
    <source>
        <dbReference type="SAM" id="MobiDB-lite"/>
    </source>
</evidence>
<accession>A0A561VCL2</accession>
<proteinExistence type="predicted"/>
<keyword evidence="2" id="KW-1133">Transmembrane helix</keyword>
<dbReference type="RefSeq" id="WP_145831125.1">
    <property type="nucleotide sequence ID" value="NZ_BOMX01000156.1"/>
</dbReference>
<keyword evidence="4" id="KW-1185">Reference proteome</keyword>
<keyword evidence="2" id="KW-0812">Transmembrane</keyword>
<feature type="transmembrane region" description="Helical" evidence="2">
    <location>
        <begin position="269"/>
        <end position="291"/>
    </location>
</feature>
<gene>
    <name evidence="3" type="ORF">FHX34_10870</name>
</gene>
<evidence type="ECO:0000313" key="3">
    <source>
        <dbReference type="EMBL" id="TWG09355.1"/>
    </source>
</evidence>
<protein>
    <submittedName>
        <fullName evidence="3">Uncharacterized protein</fullName>
    </submittedName>
</protein>
<dbReference type="AlphaFoldDB" id="A0A561VCL2"/>